<proteinExistence type="predicted"/>
<reference evidence="2 3" key="1">
    <citation type="journal article" date="2013" name="Genome Biol.">
        <title>Genome of Acanthamoeba castellanii highlights extensive lateral gene transfer and early evolution of tyrosine kinase signaling.</title>
        <authorList>
            <person name="Clarke M."/>
            <person name="Lohan A.J."/>
            <person name="Liu B."/>
            <person name="Lagkouvardos I."/>
            <person name="Roy S."/>
            <person name="Zafar N."/>
            <person name="Bertelli C."/>
            <person name="Schilde C."/>
            <person name="Kianianmomeni A."/>
            <person name="Burglin T.R."/>
            <person name="Frech C."/>
            <person name="Turcotte B."/>
            <person name="Kopec K.O."/>
            <person name="Synnott J.M."/>
            <person name="Choo C."/>
            <person name="Paponov I."/>
            <person name="Finkler A."/>
            <person name="Soon Heng Tan C."/>
            <person name="Hutchins A.P."/>
            <person name="Weinmeier T."/>
            <person name="Rattei T."/>
            <person name="Chu J.S."/>
            <person name="Gimenez G."/>
            <person name="Irimia M."/>
            <person name="Rigden D.J."/>
            <person name="Fitzpatrick D.A."/>
            <person name="Lorenzo-Morales J."/>
            <person name="Bateman A."/>
            <person name="Chiu C.H."/>
            <person name="Tang P."/>
            <person name="Hegemann P."/>
            <person name="Fromm H."/>
            <person name="Raoult D."/>
            <person name="Greub G."/>
            <person name="Miranda-Saavedra D."/>
            <person name="Chen N."/>
            <person name="Nash P."/>
            <person name="Ginger M.L."/>
            <person name="Horn M."/>
            <person name="Schaap P."/>
            <person name="Caler L."/>
            <person name="Loftus B."/>
        </authorList>
    </citation>
    <scope>NUCLEOTIDE SEQUENCE [LARGE SCALE GENOMIC DNA]</scope>
    <source>
        <strain evidence="2 3">Neff</strain>
    </source>
</reference>
<dbReference type="EMBL" id="KB007894">
    <property type="protein sequence ID" value="ELR21925.1"/>
    <property type="molecule type" value="Genomic_DNA"/>
</dbReference>
<dbReference type="KEGG" id="acan:ACA1_046450"/>
<dbReference type="Gene3D" id="1.20.120.450">
    <property type="entry name" value="dinb family like domain"/>
    <property type="match status" value="1"/>
</dbReference>
<dbReference type="AlphaFoldDB" id="L8H9Q9"/>
<gene>
    <name evidence="2" type="ORF">ACA1_046450</name>
</gene>
<evidence type="ECO:0000313" key="2">
    <source>
        <dbReference type="EMBL" id="ELR21925.1"/>
    </source>
</evidence>
<dbReference type="SUPFAM" id="SSF109854">
    <property type="entry name" value="DinB/YfiT-like putative metalloenzymes"/>
    <property type="match status" value="1"/>
</dbReference>
<dbReference type="OrthoDB" id="158485at2759"/>
<accession>L8H9Q9</accession>
<dbReference type="PANTHER" id="PTHR37302">
    <property type="entry name" value="SLR1116 PROTEIN"/>
    <property type="match status" value="1"/>
</dbReference>
<dbReference type="VEuPathDB" id="AmoebaDB:ACA1_046450"/>
<organism evidence="2 3">
    <name type="scientific">Acanthamoeba castellanii (strain ATCC 30010 / Neff)</name>
    <dbReference type="NCBI Taxonomy" id="1257118"/>
    <lineage>
        <taxon>Eukaryota</taxon>
        <taxon>Amoebozoa</taxon>
        <taxon>Discosea</taxon>
        <taxon>Longamoebia</taxon>
        <taxon>Centramoebida</taxon>
        <taxon>Acanthamoebidae</taxon>
        <taxon>Acanthamoeba</taxon>
    </lineage>
</organism>
<dbReference type="GeneID" id="14922843"/>
<dbReference type="Proteomes" id="UP000011083">
    <property type="component" value="Unassembled WGS sequence"/>
</dbReference>
<dbReference type="InterPro" id="IPR034660">
    <property type="entry name" value="DinB/YfiT-like"/>
</dbReference>
<evidence type="ECO:0000256" key="1">
    <source>
        <dbReference type="ARBA" id="ARBA00022723"/>
    </source>
</evidence>
<sequence>MSKVLAVVKDIPDEAYHKDMGLFFHSLHATLNHILLADRLWYGRFVGQQISITGLDQQLVADRHQLSDALLQQATAWVELVSALSDQELQGEFTYRDTKGHELTRLRGEVLDHVFNHGTHHRGQLSAAMTQLGFG</sequence>
<protein>
    <submittedName>
        <fullName evidence="2">DinB family protein</fullName>
    </submittedName>
</protein>
<name>L8H9Q9_ACACF</name>
<dbReference type="RefSeq" id="XP_004347757.1">
    <property type="nucleotide sequence ID" value="XM_004347707.1"/>
</dbReference>
<keyword evidence="3" id="KW-1185">Reference proteome</keyword>
<dbReference type="InterPro" id="IPR007837">
    <property type="entry name" value="DinB"/>
</dbReference>
<evidence type="ECO:0000313" key="3">
    <source>
        <dbReference type="Proteomes" id="UP000011083"/>
    </source>
</evidence>
<dbReference type="GO" id="GO:0046872">
    <property type="term" value="F:metal ion binding"/>
    <property type="evidence" value="ECO:0007669"/>
    <property type="project" value="UniProtKB-KW"/>
</dbReference>
<dbReference type="Pfam" id="PF05163">
    <property type="entry name" value="DinB"/>
    <property type="match status" value="1"/>
</dbReference>
<dbReference type="PANTHER" id="PTHR37302:SF1">
    <property type="entry name" value="PROTEIN DINB"/>
    <property type="match status" value="1"/>
</dbReference>
<keyword evidence="1" id="KW-0479">Metal-binding</keyword>